<dbReference type="Proteomes" id="UP000318017">
    <property type="component" value="Chromosome"/>
</dbReference>
<dbReference type="KEGG" id="ahel:Q31a_54120"/>
<dbReference type="RefSeq" id="WP_145083797.1">
    <property type="nucleotide sequence ID" value="NZ_CP036298.1"/>
</dbReference>
<keyword evidence="3" id="KW-1185">Reference proteome</keyword>
<reference evidence="2 3" key="1">
    <citation type="submission" date="2019-02" db="EMBL/GenBank/DDBJ databases">
        <title>Deep-cultivation of Planctomycetes and their phenomic and genomic characterization uncovers novel biology.</title>
        <authorList>
            <person name="Wiegand S."/>
            <person name="Jogler M."/>
            <person name="Boedeker C."/>
            <person name="Pinto D."/>
            <person name="Vollmers J."/>
            <person name="Rivas-Marin E."/>
            <person name="Kohn T."/>
            <person name="Peeters S.H."/>
            <person name="Heuer A."/>
            <person name="Rast P."/>
            <person name="Oberbeckmann S."/>
            <person name="Bunk B."/>
            <person name="Jeske O."/>
            <person name="Meyerdierks A."/>
            <person name="Storesund J.E."/>
            <person name="Kallscheuer N."/>
            <person name="Luecker S."/>
            <person name="Lage O.M."/>
            <person name="Pohl T."/>
            <person name="Merkel B.J."/>
            <person name="Hornburger P."/>
            <person name="Mueller R.-W."/>
            <person name="Bruemmer F."/>
            <person name="Labrenz M."/>
            <person name="Spormann A.M."/>
            <person name="Op den Camp H."/>
            <person name="Overmann J."/>
            <person name="Amann R."/>
            <person name="Jetten M.S.M."/>
            <person name="Mascher T."/>
            <person name="Medema M.H."/>
            <person name="Devos D.P."/>
            <person name="Kaster A.-K."/>
            <person name="Ovreas L."/>
            <person name="Rohde M."/>
            <person name="Galperin M.Y."/>
            <person name="Jogler C."/>
        </authorList>
    </citation>
    <scope>NUCLEOTIDE SEQUENCE [LARGE SCALE GENOMIC DNA]</scope>
    <source>
        <strain evidence="2 3">Q31a</strain>
    </source>
</reference>
<organism evidence="2 3">
    <name type="scientific">Aureliella helgolandensis</name>
    <dbReference type="NCBI Taxonomy" id="2527968"/>
    <lineage>
        <taxon>Bacteria</taxon>
        <taxon>Pseudomonadati</taxon>
        <taxon>Planctomycetota</taxon>
        <taxon>Planctomycetia</taxon>
        <taxon>Pirellulales</taxon>
        <taxon>Pirellulaceae</taxon>
        <taxon>Aureliella</taxon>
    </lineage>
</organism>
<dbReference type="EMBL" id="CP036298">
    <property type="protein sequence ID" value="QDV27031.1"/>
    <property type="molecule type" value="Genomic_DNA"/>
</dbReference>
<accession>A0A518GEK8</accession>
<evidence type="ECO:0000256" key="1">
    <source>
        <dbReference type="SAM" id="MobiDB-lite"/>
    </source>
</evidence>
<protein>
    <submittedName>
        <fullName evidence="2">Uncharacterized protein</fullName>
    </submittedName>
</protein>
<feature type="region of interest" description="Disordered" evidence="1">
    <location>
        <begin position="170"/>
        <end position="195"/>
    </location>
</feature>
<name>A0A518GEK8_9BACT</name>
<sequence length="258" mass="27627">MMNIPRWFILCGGLLLVNVMLVASSALQHLASAQTTTTDTAAESAEKATALGTVVPAAAPDSRNDQDRARGNTLPPAETDSADRSQQSRSDPADSAPSLREHPETPASGSRPPDPLALDSTELDNEPSALQFPPSSPLEDGSSSYEGNPVYQELKEMISNQTTSQGLLSMEDDAAPPIPRFPSQPKARPSLPISPNDDYYSRLNSRLKTTAALCESARRIAAEAGAMARDGDRNGAREMLNMANQLREMAANLLIREL</sequence>
<proteinExistence type="predicted"/>
<feature type="region of interest" description="Disordered" evidence="1">
    <location>
        <begin position="52"/>
        <end position="147"/>
    </location>
</feature>
<dbReference type="AlphaFoldDB" id="A0A518GEK8"/>
<evidence type="ECO:0000313" key="3">
    <source>
        <dbReference type="Proteomes" id="UP000318017"/>
    </source>
</evidence>
<gene>
    <name evidence="2" type="ORF">Q31a_54120</name>
</gene>
<evidence type="ECO:0000313" key="2">
    <source>
        <dbReference type="EMBL" id="QDV27031.1"/>
    </source>
</evidence>